<feature type="region of interest" description="Disordered" evidence="3">
    <location>
        <begin position="1"/>
        <end position="84"/>
    </location>
</feature>
<keyword evidence="6" id="KW-1185">Reference proteome</keyword>
<reference evidence="5" key="1">
    <citation type="submission" date="2016-10" db="EMBL/GenBank/DDBJ databases">
        <authorList>
            <person name="Benchimol M."/>
            <person name="Almeida L.G."/>
            <person name="Vasconcelos A.T."/>
            <person name="Perreira-Neves A."/>
            <person name="Rosa I.A."/>
            <person name="Tasca T."/>
            <person name="Bogo M.R."/>
            <person name="de Souza W."/>
        </authorList>
    </citation>
    <scope>NUCLEOTIDE SEQUENCE [LARGE SCALE GENOMIC DNA]</scope>
    <source>
        <strain evidence="5">K</strain>
    </source>
</reference>
<comment type="caution">
    <text evidence="5">The sequence shown here is derived from an EMBL/GenBank/DDBJ whole genome shotgun (WGS) entry which is preliminary data.</text>
</comment>
<keyword evidence="1" id="KW-0677">Repeat</keyword>
<evidence type="ECO:0000256" key="3">
    <source>
        <dbReference type="SAM" id="MobiDB-lite"/>
    </source>
</evidence>
<sequence>METIARTGKRTLIDLPISPTRVSQPLSPRGQTAPNGSRSMASNRSVPHFMEPLNRTPSPRRATQTKVEAQPVTPPRSKKLEKRRAVCDSNPTFFSRGDLPFSKSSPAKPPPKKVYSSNLTVKEIGKLRHGFNLIDKDRDGLITKPDMNRFLADNNLDVTFTDLAFQLFSHNGETLNFDDFKEYVTVMTVMEDKPRIFYKVLFDFIDADGSGGIDAKELIKFCDLVKEPITMNDARKVIDELDDRGTGTLHFDALCRWFGV</sequence>
<dbReference type="SUPFAM" id="SSF47473">
    <property type="entry name" value="EF-hand"/>
    <property type="match status" value="1"/>
</dbReference>
<dbReference type="EMBL" id="MLAK01001072">
    <property type="protein sequence ID" value="OHS98136.1"/>
    <property type="molecule type" value="Genomic_DNA"/>
</dbReference>
<organism evidence="5 6">
    <name type="scientific">Tritrichomonas foetus</name>
    <dbReference type="NCBI Taxonomy" id="1144522"/>
    <lineage>
        <taxon>Eukaryota</taxon>
        <taxon>Metamonada</taxon>
        <taxon>Parabasalia</taxon>
        <taxon>Tritrichomonadida</taxon>
        <taxon>Tritrichomonadidae</taxon>
        <taxon>Tritrichomonas</taxon>
    </lineage>
</organism>
<evidence type="ECO:0000313" key="5">
    <source>
        <dbReference type="EMBL" id="OHS98136.1"/>
    </source>
</evidence>
<dbReference type="PROSITE" id="PS00018">
    <property type="entry name" value="EF_HAND_1"/>
    <property type="match status" value="1"/>
</dbReference>
<protein>
    <recommendedName>
        <fullName evidence="4">EF-hand domain-containing protein</fullName>
    </recommendedName>
</protein>
<evidence type="ECO:0000256" key="2">
    <source>
        <dbReference type="ARBA" id="ARBA00022837"/>
    </source>
</evidence>
<dbReference type="Proteomes" id="UP000179807">
    <property type="component" value="Unassembled WGS sequence"/>
</dbReference>
<feature type="domain" description="EF-hand" evidence="4">
    <location>
        <begin position="193"/>
        <end position="228"/>
    </location>
</feature>
<dbReference type="PROSITE" id="PS50222">
    <property type="entry name" value="EF_HAND_2"/>
    <property type="match status" value="2"/>
</dbReference>
<evidence type="ECO:0000259" key="4">
    <source>
        <dbReference type="PROSITE" id="PS50222"/>
    </source>
</evidence>
<dbReference type="InterPro" id="IPR050403">
    <property type="entry name" value="Myosin_RLC"/>
</dbReference>
<accession>A0A1J4JG65</accession>
<dbReference type="Gene3D" id="1.10.238.10">
    <property type="entry name" value="EF-hand"/>
    <property type="match status" value="1"/>
</dbReference>
<dbReference type="OrthoDB" id="26525at2759"/>
<dbReference type="InterPro" id="IPR002048">
    <property type="entry name" value="EF_hand_dom"/>
</dbReference>
<keyword evidence="2" id="KW-0106">Calcium</keyword>
<dbReference type="CDD" id="cd00051">
    <property type="entry name" value="EFh"/>
    <property type="match status" value="1"/>
</dbReference>
<evidence type="ECO:0000313" key="6">
    <source>
        <dbReference type="Proteomes" id="UP000179807"/>
    </source>
</evidence>
<feature type="compositionally biased region" description="Polar residues" evidence="3">
    <location>
        <begin position="55"/>
        <end position="67"/>
    </location>
</feature>
<evidence type="ECO:0000256" key="1">
    <source>
        <dbReference type="ARBA" id="ARBA00022737"/>
    </source>
</evidence>
<dbReference type="AlphaFoldDB" id="A0A1J4JG65"/>
<dbReference type="RefSeq" id="XP_068351273.1">
    <property type="nucleotide sequence ID" value="XM_068510266.1"/>
</dbReference>
<dbReference type="GeneID" id="94844970"/>
<feature type="domain" description="EF-hand" evidence="4">
    <location>
        <begin position="122"/>
        <end position="157"/>
    </location>
</feature>
<name>A0A1J4JG65_9EUKA</name>
<dbReference type="GO" id="GO:0005509">
    <property type="term" value="F:calcium ion binding"/>
    <property type="evidence" value="ECO:0007669"/>
    <property type="project" value="InterPro"/>
</dbReference>
<proteinExistence type="predicted"/>
<dbReference type="VEuPathDB" id="TrichDB:TRFO_35455"/>
<dbReference type="SMART" id="SM00054">
    <property type="entry name" value="EFh"/>
    <property type="match status" value="2"/>
</dbReference>
<dbReference type="InterPro" id="IPR011992">
    <property type="entry name" value="EF-hand-dom_pair"/>
</dbReference>
<dbReference type="InterPro" id="IPR018247">
    <property type="entry name" value="EF_Hand_1_Ca_BS"/>
</dbReference>
<dbReference type="PANTHER" id="PTHR23049">
    <property type="entry name" value="MYOSIN REGULATORY LIGHT CHAIN 2"/>
    <property type="match status" value="1"/>
</dbReference>
<gene>
    <name evidence="5" type="ORF">TRFO_35455</name>
</gene>
<dbReference type="Pfam" id="PF13202">
    <property type="entry name" value="EF-hand_5"/>
    <property type="match status" value="2"/>
</dbReference>
<feature type="compositionally biased region" description="Polar residues" evidence="3">
    <location>
        <begin position="20"/>
        <end position="45"/>
    </location>
</feature>